<comment type="similarity">
    <text evidence="8">Belongs to the Pal lipoprotein family.</text>
</comment>
<evidence type="ECO:0000256" key="5">
    <source>
        <dbReference type="ARBA" id="ARBA00023237"/>
    </source>
</evidence>
<evidence type="ECO:0000256" key="7">
    <source>
        <dbReference type="ARBA" id="ARBA00023306"/>
    </source>
</evidence>
<dbReference type="InterPro" id="IPR039001">
    <property type="entry name" value="Pal"/>
</dbReference>
<evidence type="ECO:0000256" key="10">
    <source>
        <dbReference type="SAM" id="SignalP"/>
    </source>
</evidence>
<evidence type="ECO:0000256" key="3">
    <source>
        <dbReference type="ARBA" id="ARBA00023136"/>
    </source>
</evidence>
<dbReference type="HAMAP" id="MF_02204">
    <property type="entry name" value="Pal"/>
    <property type="match status" value="1"/>
</dbReference>
<evidence type="ECO:0000259" key="11">
    <source>
        <dbReference type="PROSITE" id="PS51123"/>
    </source>
</evidence>
<dbReference type="Pfam" id="PF00691">
    <property type="entry name" value="OmpA"/>
    <property type="match status" value="1"/>
</dbReference>
<keyword evidence="1 8" id="KW-0132">Cell division</keyword>
<evidence type="ECO:0000256" key="8">
    <source>
        <dbReference type="HAMAP-Rule" id="MF_02204"/>
    </source>
</evidence>
<keyword evidence="5 8" id="KW-0998">Cell outer membrane</keyword>
<dbReference type="Proteomes" id="UP000077786">
    <property type="component" value="Unassembled WGS sequence"/>
</dbReference>
<keyword evidence="6 8" id="KW-0449">Lipoprotein</keyword>
<accession>A0A1B6VLZ7</accession>
<dbReference type="AlphaFoldDB" id="A0A1B6VLZ7"/>
<evidence type="ECO:0000256" key="4">
    <source>
        <dbReference type="ARBA" id="ARBA00023139"/>
    </source>
</evidence>
<keyword evidence="4 8" id="KW-0564">Palmitate</keyword>
<dbReference type="PANTHER" id="PTHR30329:SF21">
    <property type="entry name" value="LIPOPROTEIN YIAD-RELATED"/>
    <property type="match status" value="1"/>
</dbReference>
<evidence type="ECO:0000256" key="9">
    <source>
        <dbReference type="SAM" id="MobiDB-lite"/>
    </source>
</evidence>
<reference evidence="12" key="1">
    <citation type="journal article" date="2014" name="Int. J. Syst. Evol. Microbiol.">
        <title>Complete genome sequence of Corynebacterium casei LMG S-19264T (=DSM 44701T), isolated from a smear-ripened cheese.</title>
        <authorList>
            <consortium name="US DOE Joint Genome Institute (JGI-PGF)"/>
            <person name="Walter F."/>
            <person name="Albersmeier A."/>
            <person name="Kalinowski J."/>
            <person name="Ruckert C."/>
        </authorList>
    </citation>
    <scope>NUCLEOTIDE SEQUENCE</scope>
    <source>
        <strain evidence="12">NBRC 3267</strain>
    </source>
</reference>
<reference evidence="12" key="4">
    <citation type="submission" date="2023-01" db="EMBL/GenBank/DDBJ databases">
        <title>Draft genome sequence of Gluconobacter cerinus strain NBRC 3267.</title>
        <authorList>
            <person name="Sun Q."/>
            <person name="Mori K."/>
        </authorList>
    </citation>
    <scope>NUCLEOTIDE SEQUENCE</scope>
    <source>
        <strain evidence="12">NBRC 3267</strain>
    </source>
</reference>
<name>A0A1B6VLZ7_9PROT</name>
<dbReference type="Proteomes" id="UP001156614">
    <property type="component" value="Unassembled WGS sequence"/>
</dbReference>
<dbReference type="NCBIfam" id="TIGR02802">
    <property type="entry name" value="Pal_lipo"/>
    <property type="match status" value="1"/>
</dbReference>
<protein>
    <recommendedName>
        <fullName evidence="8">Peptidoglycan-associated lipoprotein</fullName>
        <shortName evidence="8">PAL</shortName>
    </recommendedName>
</protein>
<dbReference type="EMBL" id="BSNU01000002">
    <property type="protein sequence ID" value="GLQ62405.1"/>
    <property type="molecule type" value="Genomic_DNA"/>
</dbReference>
<dbReference type="GO" id="GO:0009279">
    <property type="term" value="C:cell outer membrane"/>
    <property type="evidence" value="ECO:0007669"/>
    <property type="project" value="UniProtKB-SubCell"/>
</dbReference>
<evidence type="ECO:0000256" key="2">
    <source>
        <dbReference type="ARBA" id="ARBA00022729"/>
    </source>
</evidence>
<reference evidence="15" key="3">
    <citation type="journal article" date="2019" name="Int. J. Syst. Evol. Microbiol.">
        <title>The Global Catalogue of Microorganisms (GCM) 10K type strain sequencing project: providing services to taxonomists for standard genome sequencing and annotation.</title>
        <authorList>
            <consortium name="The Broad Institute Genomics Platform"/>
            <consortium name="The Broad Institute Genome Sequencing Center for Infectious Disease"/>
            <person name="Wu L."/>
            <person name="Ma J."/>
        </authorList>
    </citation>
    <scope>NUCLEOTIDE SEQUENCE [LARGE SCALE GENOMIC DNA]</scope>
    <source>
        <strain evidence="15">NBRC 3267</strain>
    </source>
</reference>
<comment type="subunit">
    <text evidence="8">The Tol-Pal system is composed of five core proteins: the inner membrane proteins TolA, TolQ and TolR, the periplasmic protein TolB and the outer membrane protein Pal. They form a network linking the inner and outer membranes and the peptidoglycan layer.</text>
</comment>
<dbReference type="Gene3D" id="3.30.1330.60">
    <property type="entry name" value="OmpA-like domain"/>
    <property type="match status" value="1"/>
</dbReference>
<dbReference type="InterPro" id="IPR050330">
    <property type="entry name" value="Bact_OuterMem_StrucFunc"/>
</dbReference>
<keyword evidence="7 8" id="KW-0131">Cell cycle</keyword>
<dbReference type="SUPFAM" id="SSF103088">
    <property type="entry name" value="OmpA-like"/>
    <property type="match status" value="1"/>
</dbReference>
<dbReference type="RefSeq" id="WP_046899934.1">
    <property type="nucleotide sequence ID" value="NZ_BEWM01000001.1"/>
</dbReference>
<evidence type="ECO:0000313" key="12">
    <source>
        <dbReference type="EMBL" id="GLQ62405.1"/>
    </source>
</evidence>
<dbReference type="CDD" id="cd07185">
    <property type="entry name" value="OmpA_C-like"/>
    <property type="match status" value="1"/>
</dbReference>
<keyword evidence="15" id="KW-1185">Reference proteome</keyword>
<evidence type="ECO:0000313" key="15">
    <source>
        <dbReference type="Proteomes" id="UP001156614"/>
    </source>
</evidence>
<comment type="subcellular location">
    <subcellularLocation>
        <location evidence="8">Cell outer membrane</location>
        <topology evidence="8">Lipid-anchor</topology>
    </subcellularLocation>
</comment>
<evidence type="ECO:0000313" key="14">
    <source>
        <dbReference type="Proteomes" id="UP000077786"/>
    </source>
</evidence>
<keyword evidence="2 8" id="KW-0732">Signal</keyword>
<organism evidence="13 14">
    <name type="scientific">Gluconobacter cerinus</name>
    <dbReference type="NCBI Taxonomy" id="38307"/>
    <lineage>
        <taxon>Bacteria</taxon>
        <taxon>Pseudomonadati</taxon>
        <taxon>Pseudomonadota</taxon>
        <taxon>Alphaproteobacteria</taxon>
        <taxon>Acetobacterales</taxon>
        <taxon>Acetobacteraceae</taxon>
        <taxon>Gluconobacter</taxon>
    </lineage>
</organism>
<keyword evidence="3 8" id="KW-0472">Membrane</keyword>
<feature type="region of interest" description="Disordered" evidence="9">
    <location>
        <begin position="136"/>
        <end position="159"/>
    </location>
</feature>
<proteinExistence type="inferred from homology"/>
<feature type="chain" id="PRO_5044555856" description="Peptidoglycan-associated lipoprotein" evidence="10">
    <location>
        <begin position="20"/>
        <end position="159"/>
    </location>
</feature>
<comment type="caution">
    <text evidence="13">The sequence shown here is derived from an EMBL/GenBank/DDBJ whole genome shotgun (WGS) entry which is preliminary data.</text>
</comment>
<dbReference type="PANTHER" id="PTHR30329">
    <property type="entry name" value="STATOR ELEMENT OF FLAGELLAR MOTOR COMPLEX"/>
    <property type="match status" value="1"/>
</dbReference>
<feature type="signal peptide" evidence="10">
    <location>
        <begin position="1"/>
        <end position="19"/>
    </location>
</feature>
<dbReference type="OrthoDB" id="9809164at2"/>
<gene>
    <name evidence="12" type="primary">omp16</name>
    <name evidence="8" type="synonym">pal</name>
    <name evidence="13" type="ORF">A0123_00949</name>
    <name evidence="12" type="ORF">GCM10007867_12500</name>
</gene>
<dbReference type="InterPro" id="IPR006664">
    <property type="entry name" value="OMP_bac"/>
</dbReference>
<dbReference type="PRINTS" id="PR01021">
    <property type="entry name" value="OMPADOMAIN"/>
</dbReference>
<dbReference type="GeneID" id="89649438"/>
<dbReference type="EMBL" id="LUTU01000005">
    <property type="protein sequence ID" value="OAJ68245.1"/>
    <property type="molecule type" value="Genomic_DNA"/>
</dbReference>
<dbReference type="PROSITE" id="PS51257">
    <property type="entry name" value="PROKAR_LIPOPROTEIN"/>
    <property type="match status" value="1"/>
</dbReference>
<dbReference type="InterPro" id="IPR036737">
    <property type="entry name" value="OmpA-like_sf"/>
</dbReference>
<evidence type="ECO:0000313" key="13">
    <source>
        <dbReference type="EMBL" id="OAJ68245.1"/>
    </source>
</evidence>
<dbReference type="InterPro" id="IPR014169">
    <property type="entry name" value="Pal_lipo_C"/>
</dbReference>
<evidence type="ECO:0000256" key="6">
    <source>
        <dbReference type="ARBA" id="ARBA00023288"/>
    </source>
</evidence>
<comment type="function">
    <text evidence="8">Part of the Tol-Pal system, which plays a role in outer membrane invagination during cell division and is important for maintaining outer membrane integrity.</text>
</comment>
<dbReference type="PROSITE" id="PS51123">
    <property type="entry name" value="OMPA_2"/>
    <property type="match status" value="1"/>
</dbReference>
<evidence type="ECO:0000256" key="1">
    <source>
        <dbReference type="ARBA" id="ARBA00022618"/>
    </source>
</evidence>
<dbReference type="InterPro" id="IPR006665">
    <property type="entry name" value="OmpA-like"/>
</dbReference>
<feature type="domain" description="OmpA-like" evidence="11">
    <location>
        <begin position="45"/>
        <end position="159"/>
    </location>
</feature>
<dbReference type="PATRIC" id="fig|38307.3.peg.978"/>
<dbReference type="GO" id="GO:0051301">
    <property type="term" value="P:cell division"/>
    <property type="evidence" value="ECO:0007669"/>
    <property type="project" value="UniProtKB-UniRule"/>
</dbReference>
<feature type="compositionally biased region" description="Polar residues" evidence="9">
    <location>
        <begin position="148"/>
        <end position="159"/>
    </location>
</feature>
<sequence length="159" mass="16774">MKFKVFGALGLALVLAACSDGKTDTGNSTGAGAATQEAGPTPGSEADLVANVGDRIFYELNVSQLSEEARATLDKQVAWLAKYPQVSVQIAGNCDDRGTEEYNIALGQRRANAARDYLVAKGVSASRITTISYGKDRPTADGDDEASWAQNRNAITSVR</sequence>
<reference evidence="13 14" key="2">
    <citation type="submission" date="2016-03" db="EMBL/GenBank/DDBJ databases">
        <title>Draft genome sequence of Gluconobacter cerinus strain CECT 9110.</title>
        <authorList>
            <person name="Sainz F."/>
            <person name="Mas A."/>
            <person name="Torija M.J."/>
        </authorList>
    </citation>
    <scope>NUCLEOTIDE SEQUENCE [LARGE SCALE GENOMIC DNA]</scope>
    <source>
        <strain evidence="13 14">CECT 9110</strain>
    </source>
</reference>